<dbReference type="GO" id="GO:0000224">
    <property type="term" value="F:peptide-N4-(N-acetyl-beta-glucosaminyl)asparagine amidase activity"/>
    <property type="evidence" value="ECO:0007669"/>
    <property type="project" value="TreeGrafter"/>
</dbReference>
<dbReference type="InterPro" id="IPR005887">
    <property type="entry name" value="GH92_a_mannosidase_put"/>
</dbReference>
<dbReference type="InterPro" id="IPR041371">
    <property type="entry name" value="GH92_N"/>
</dbReference>
<dbReference type="PANTHER" id="PTHR12143">
    <property type="entry name" value="PEPTIDE N-GLYCANASE PNGASE -RELATED"/>
    <property type="match status" value="1"/>
</dbReference>
<dbReference type="EMBL" id="PDDY01000001">
    <property type="protein sequence ID" value="PEH40706.1"/>
    <property type="molecule type" value="Genomic_DNA"/>
</dbReference>
<gene>
    <name evidence="5" type="ORF">CRM94_00120</name>
</gene>
<feature type="region of interest" description="Disordered" evidence="1">
    <location>
        <begin position="849"/>
        <end position="874"/>
    </location>
</feature>
<dbReference type="GO" id="GO:0005829">
    <property type="term" value="C:cytosol"/>
    <property type="evidence" value="ECO:0007669"/>
    <property type="project" value="TreeGrafter"/>
</dbReference>
<feature type="domain" description="Glycosyl hydrolase family 92" evidence="3">
    <location>
        <begin position="300"/>
        <end position="841"/>
    </location>
</feature>
<dbReference type="Pfam" id="PF07971">
    <property type="entry name" value="Glyco_hydro_92"/>
    <property type="match status" value="1"/>
</dbReference>
<keyword evidence="2" id="KW-0732">Signal</keyword>
<dbReference type="Gene3D" id="1.20.1050.60">
    <property type="entry name" value="alpha-1,2-mannosidase"/>
    <property type="match status" value="1"/>
</dbReference>
<dbReference type="AlphaFoldDB" id="A0A2A7SAX4"/>
<feature type="signal peptide" evidence="2">
    <location>
        <begin position="1"/>
        <end position="19"/>
    </location>
</feature>
<feature type="domain" description="Glycosyl hydrolase family 92 N-terminal" evidence="4">
    <location>
        <begin position="70"/>
        <end position="294"/>
    </location>
</feature>
<organism evidence="5 6">
    <name type="scientific">Burkholderia gladioli</name>
    <name type="common">Pseudomonas marginata</name>
    <name type="synonym">Phytomonas marginata</name>
    <dbReference type="NCBI Taxonomy" id="28095"/>
    <lineage>
        <taxon>Bacteria</taxon>
        <taxon>Pseudomonadati</taxon>
        <taxon>Pseudomonadota</taxon>
        <taxon>Betaproteobacteria</taxon>
        <taxon>Burkholderiales</taxon>
        <taxon>Burkholderiaceae</taxon>
        <taxon>Burkholderia</taxon>
    </lineage>
</organism>
<dbReference type="GO" id="GO:0006516">
    <property type="term" value="P:glycoprotein catabolic process"/>
    <property type="evidence" value="ECO:0007669"/>
    <property type="project" value="TreeGrafter"/>
</dbReference>
<protein>
    <submittedName>
        <fullName evidence="5">Alpha-1,2-mannosidase</fullName>
    </submittedName>
</protein>
<proteinExistence type="predicted"/>
<accession>A0A2A7SAX4</accession>
<evidence type="ECO:0000313" key="5">
    <source>
        <dbReference type="EMBL" id="PEH40706.1"/>
    </source>
</evidence>
<dbReference type="InterPro" id="IPR050883">
    <property type="entry name" value="PNGase"/>
</dbReference>
<dbReference type="Gene3D" id="1.20.1610.10">
    <property type="entry name" value="alpha-1,2-mannosidases domains"/>
    <property type="match status" value="1"/>
</dbReference>
<feature type="region of interest" description="Disordered" evidence="1">
    <location>
        <begin position="25"/>
        <end position="56"/>
    </location>
</feature>
<name>A0A2A7SAX4_BURGA</name>
<comment type="caution">
    <text evidence="5">The sequence shown here is derived from an EMBL/GenBank/DDBJ whole genome shotgun (WGS) entry which is preliminary data.</text>
</comment>
<feature type="chain" id="PRO_5012405285" evidence="2">
    <location>
        <begin position="20"/>
        <end position="874"/>
    </location>
</feature>
<dbReference type="Gene3D" id="2.70.98.10">
    <property type="match status" value="1"/>
</dbReference>
<evidence type="ECO:0000259" key="3">
    <source>
        <dbReference type="Pfam" id="PF07971"/>
    </source>
</evidence>
<dbReference type="InterPro" id="IPR012939">
    <property type="entry name" value="Glyco_hydro_92"/>
</dbReference>
<dbReference type="InterPro" id="IPR014718">
    <property type="entry name" value="GH-type_carb-bd"/>
</dbReference>
<evidence type="ECO:0000259" key="4">
    <source>
        <dbReference type="Pfam" id="PF17678"/>
    </source>
</evidence>
<sequence length="874" mass="91272">MRKTLTLAAAIGIALLAGCNGDLDSSPASVASQSRPTGIGGPSGEAGATTPAGNGAQQVARTDIPGLTKFVNVFIGTGAPDAGGLYPGNLNPAAQTPFGMVSFGPDTPGSGQPWGNGSGGYYYQDKTINFFSLTHLNGPGCRGQGAVAMIPGGGTLNFSHSDESASPGYYRVKTGNGIVNEFTATTRTGMARLTFPAGTTPKLVVNARLSNGMKSGVSPSLVNIAADTQANTVSGQTVVGAFCGGTWYKPVYFYMAFDAPLDARTTSTVNGVTTAGFAAKPGSATVVQVKIGISSVSVANAKLNLQTENPGWSFDTVRSDQDAVWNHRLNTIQLDLAQGGAIDALGSKASAARNYVTQFYTALYHTMAGPTVYSDVNGEYRSMRQGNLNAPGNTAPARDVANVAQYPVPGNPNAYRTHYSGFSLWDTYRSETQLQALLFPGETSDMMQSLVADAKQCGAFPHWVDGSDDTKPMEGDHAPNVIAAAYAFGARGFDIGTARGYMLQSAFGTGGPGSAFVEGACNNMAAVDDTVGVSSIGSFYQKNGYVSTNAAASHHAGSMTLELTATDESVANFLAALGHAEDASSVATLHGRARNWTHIFNASIPPGQNYNGGETSGLVPKDASGNWVYSGLDNGGFHESTEPNYTWTIGHDYTELINRLGGKQAAIARLNTLFGLSQSDPFNGPLPSAATLNSGQDGTTLYIGNEPSLQTPWAYNWTGKPQLTQFVIPLVMNKTFFNTPGGLPGNDDLGATSGFYLWASLGLYPVVPSAPGLAMSTPQFKGMTVWLDDGRKKLRIEADDEALVNNKPYIKSVELNGKTYQGSWLPIAAIADGGTLRYTLSSTPTDWASDASLAPPSGPAADYTKAVAQPQPAR</sequence>
<dbReference type="Pfam" id="PF17678">
    <property type="entry name" value="Glyco_hydro_92N"/>
    <property type="match status" value="1"/>
</dbReference>
<feature type="compositionally biased region" description="Polar residues" evidence="1">
    <location>
        <begin position="26"/>
        <end position="36"/>
    </location>
</feature>
<dbReference type="PROSITE" id="PS51257">
    <property type="entry name" value="PROKAR_LIPOPROTEIN"/>
    <property type="match status" value="1"/>
</dbReference>
<dbReference type="NCBIfam" id="TIGR01180">
    <property type="entry name" value="aman2_put"/>
    <property type="match status" value="1"/>
</dbReference>
<dbReference type="Gene3D" id="3.30.2080.10">
    <property type="entry name" value="GH92 mannosidase domain"/>
    <property type="match status" value="1"/>
</dbReference>
<dbReference type="PANTHER" id="PTHR12143:SF39">
    <property type="entry name" value="SECRETED PROTEIN"/>
    <property type="match status" value="1"/>
</dbReference>
<dbReference type="RefSeq" id="WP_098151247.1">
    <property type="nucleotide sequence ID" value="NZ_CADEVR010000009.1"/>
</dbReference>
<dbReference type="GO" id="GO:0030246">
    <property type="term" value="F:carbohydrate binding"/>
    <property type="evidence" value="ECO:0007669"/>
    <property type="project" value="InterPro"/>
</dbReference>
<evidence type="ECO:0000256" key="1">
    <source>
        <dbReference type="SAM" id="MobiDB-lite"/>
    </source>
</evidence>
<reference evidence="6" key="1">
    <citation type="submission" date="2017-09" db="EMBL/GenBank/DDBJ databases">
        <title>FDA dAtabase for Regulatory Grade micrObial Sequences (FDA-ARGOS): Supporting development and validation of Infectious Disease Dx tests.</title>
        <authorList>
            <person name="Minogue T."/>
            <person name="Wolcott M."/>
            <person name="Wasieloski L."/>
            <person name="Aguilar W."/>
            <person name="Moore D."/>
            <person name="Tallon L."/>
            <person name="Sadzewicz L."/>
            <person name="Ott S."/>
            <person name="Zhao X."/>
            <person name="Nagaraj S."/>
            <person name="Vavikolanu K."/>
            <person name="Aluvathingal J."/>
            <person name="Nadendla S."/>
            <person name="Sichtig H."/>
        </authorList>
    </citation>
    <scope>NUCLEOTIDE SEQUENCE [LARGE SCALE GENOMIC DNA]</scope>
    <source>
        <strain evidence="6">FDAARGOS_390</strain>
    </source>
</reference>
<evidence type="ECO:0000313" key="6">
    <source>
        <dbReference type="Proteomes" id="UP000220629"/>
    </source>
</evidence>
<evidence type="ECO:0000256" key="2">
    <source>
        <dbReference type="SAM" id="SignalP"/>
    </source>
</evidence>
<dbReference type="Proteomes" id="UP000220629">
    <property type="component" value="Unassembled WGS sequence"/>
</dbReference>